<accession>A0A0D2M3I3</accession>
<dbReference type="STRING" id="145388.A0A0D2M3I3"/>
<dbReference type="AlphaFoldDB" id="A0A0D2M3I3"/>
<evidence type="ECO:0000256" key="3">
    <source>
        <dbReference type="ARBA" id="ARBA00022679"/>
    </source>
</evidence>
<evidence type="ECO:0000256" key="6">
    <source>
        <dbReference type="ARBA" id="ARBA00023229"/>
    </source>
</evidence>
<dbReference type="PANTHER" id="PTHR12001:SF69">
    <property type="entry name" value="ALL TRANS-POLYPRENYL-DIPHOSPHATE SYNTHASE PDSS1"/>
    <property type="match status" value="1"/>
</dbReference>
<dbReference type="Gene3D" id="1.10.600.10">
    <property type="entry name" value="Farnesyl Diphosphate Synthase"/>
    <property type="match status" value="1"/>
</dbReference>
<feature type="region of interest" description="Disordered" evidence="8">
    <location>
        <begin position="135"/>
        <end position="157"/>
    </location>
</feature>
<dbReference type="CDD" id="cd00685">
    <property type="entry name" value="Trans_IPPS_HT"/>
    <property type="match status" value="1"/>
</dbReference>
<dbReference type="GO" id="GO:0000010">
    <property type="term" value="F:heptaprenyl diphosphate synthase activity"/>
    <property type="evidence" value="ECO:0007669"/>
    <property type="project" value="UniProtKB-EC"/>
</dbReference>
<dbReference type="PANTHER" id="PTHR12001">
    <property type="entry name" value="GERANYLGERANYL PYROPHOSPHATE SYNTHASE"/>
    <property type="match status" value="1"/>
</dbReference>
<dbReference type="PROSITE" id="PS00723">
    <property type="entry name" value="POLYPRENYL_SYNTHASE_1"/>
    <property type="match status" value="1"/>
</dbReference>
<keyword evidence="4" id="KW-0479">Metal-binding</keyword>
<keyword evidence="3 7" id="KW-0808">Transferase</keyword>
<evidence type="ECO:0000313" key="10">
    <source>
        <dbReference type="Proteomes" id="UP000054498"/>
    </source>
</evidence>
<dbReference type="GeneID" id="25742712"/>
<comment type="cofactor">
    <cofactor evidence="1">
        <name>Mg(2+)</name>
        <dbReference type="ChEBI" id="CHEBI:18420"/>
    </cofactor>
</comment>
<evidence type="ECO:0000256" key="8">
    <source>
        <dbReference type="SAM" id="MobiDB-lite"/>
    </source>
</evidence>
<evidence type="ECO:0000256" key="1">
    <source>
        <dbReference type="ARBA" id="ARBA00001946"/>
    </source>
</evidence>
<dbReference type="EMBL" id="KK102301">
    <property type="protein sequence ID" value="KIY98124.1"/>
    <property type="molecule type" value="Genomic_DNA"/>
</dbReference>
<feature type="compositionally biased region" description="Basic and acidic residues" evidence="8">
    <location>
        <begin position="147"/>
        <end position="157"/>
    </location>
</feature>
<comment type="similarity">
    <text evidence="2 7">Belongs to the FPP/GGPP synthase family.</text>
</comment>
<dbReference type="PROSITE" id="PS00444">
    <property type="entry name" value="POLYPRENYL_SYNTHASE_2"/>
    <property type="match status" value="1"/>
</dbReference>
<evidence type="ECO:0000256" key="4">
    <source>
        <dbReference type="ARBA" id="ARBA00022723"/>
    </source>
</evidence>
<gene>
    <name evidence="9" type="ORF">MNEG_9837</name>
</gene>
<protein>
    <submittedName>
        <fullName evidence="9">Geranyl diphosphate synthase</fullName>
        <ecNumber evidence="9">2.5.1.30</ecNumber>
    </submittedName>
</protein>
<organism evidence="9 10">
    <name type="scientific">Monoraphidium neglectum</name>
    <dbReference type="NCBI Taxonomy" id="145388"/>
    <lineage>
        <taxon>Eukaryota</taxon>
        <taxon>Viridiplantae</taxon>
        <taxon>Chlorophyta</taxon>
        <taxon>core chlorophytes</taxon>
        <taxon>Chlorophyceae</taxon>
        <taxon>CS clade</taxon>
        <taxon>Sphaeropleales</taxon>
        <taxon>Selenastraceae</taxon>
        <taxon>Monoraphidium</taxon>
    </lineage>
</organism>
<dbReference type="SUPFAM" id="SSF48576">
    <property type="entry name" value="Terpenoid synthases"/>
    <property type="match status" value="1"/>
</dbReference>
<keyword evidence="6" id="KW-0414">Isoprene biosynthesis</keyword>
<proteinExistence type="inferred from homology"/>
<dbReference type="Pfam" id="PF00348">
    <property type="entry name" value="polyprenyl_synt"/>
    <property type="match status" value="1"/>
</dbReference>
<evidence type="ECO:0000256" key="5">
    <source>
        <dbReference type="ARBA" id="ARBA00022842"/>
    </source>
</evidence>
<dbReference type="GO" id="GO:1990234">
    <property type="term" value="C:transferase complex"/>
    <property type="evidence" value="ECO:0007669"/>
    <property type="project" value="TreeGrafter"/>
</dbReference>
<dbReference type="InterPro" id="IPR000092">
    <property type="entry name" value="Polyprenyl_synt"/>
</dbReference>
<dbReference type="KEGG" id="mng:MNEG_9837"/>
<dbReference type="SFLD" id="SFLDS00005">
    <property type="entry name" value="Isoprenoid_Synthase_Type_I"/>
    <property type="match status" value="1"/>
</dbReference>
<dbReference type="OrthoDB" id="9927103at2759"/>
<name>A0A0D2M3I3_9CHLO</name>
<evidence type="ECO:0000256" key="7">
    <source>
        <dbReference type="RuleBase" id="RU004466"/>
    </source>
</evidence>
<sequence>MISSVLLSSRGVGGDAPTLALHTVSAFVARGALLEAAWQPNVTEEQLQPDEAAAAAAAAAAGAAAASAAAVDPFGIVVDEVQAVSERLRHSVVSNVPALKLAADYYFRPGVQGKRLRPTLLLLLASALSGRPPGGAGAADWAAPDLRPPHEPPAEPRRRAQRVAEIAETIHVASLLHDDVIDDASTRRGVLSLNASVGNKLAILAGDFLLARASVTLASLRDHEVTELMSRVLENLVSGEVMQMTAGEEALGSLDHYMTKTFCKTASLMANSARCVAIVAGAPPAARDAAWEYGRHLGLAFQIVDDILDITGSSSVLGKPALNDMRAGIATAPVLLAAREQPALLPLIRRKFKGAGDVAAAVELVAAGSGVAAARALAAEHAAIAAAQVRALQPAACAHAQLCSEALVSITQRVLTRSK</sequence>
<reference evidence="9 10" key="1">
    <citation type="journal article" date="2013" name="BMC Genomics">
        <title>Reconstruction of the lipid metabolism for the microalga Monoraphidium neglectum from its genome sequence reveals characteristics suitable for biofuel production.</title>
        <authorList>
            <person name="Bogen C."/>
            <person name="Al-Dilaimi A."/>
            <person name="Albersmeier A."/>
            <person name="Wichmann J."/>
            <person name="Grundmann M."/>
            <person name="Rupp O."/>
            <person name="Lauersen K.J."/>
            <person name="Blifernez-Klassen O."/>
            <person name="Kalinowski J."/>
            <person name="Goesmann A."/>
            <person name="Mussgnug J.H."/>
            <person name="Kruse O."/>
        </authorList>
    </citation>
    <scope>NUCLEOTIDE SEQUENCE [LARGE SCALE GENOMIC DNA]</scope>
    <source>
        <strain evidence="9 10">SAG 48.87</strain>
    </source>
</reference>
<dbReference type="RefSeq" id="XP_013897144.1">
    <property type="nucleotide sequence ID" value="XM_014041690.1"/>
</dbReference>
<dbReference type="Proteomes" id="UP000054498">
    <property type="component" value="Unassembled WGS sequence"/>
</dbReference>
<dbReference type="GO" id="GO:0008299">
    <property type="term" value="P:isoprenoid biosynthetic process"/>
    <property type="evidence" value="ECO:0007669"/>
    <property type="project" value="UniProtKB-KW"/>
</dbReference>
<keyword evidence="5" id="KW-0460">Magnesium</keyword>
<dbReference type="GO" id="GO:0046872">
    <property type="term" value="F:metal ion binding"/>
    <property type="evidence" value="ECO:0007669"/>
    <property type="project" value="UniProtKB-KW"/>
</dbReference>
<evidence type="ECO:0000313" key="9">
    <source>
        <dbReference type="EMBL" id="KIY98124.1"/>
    </source>
</evidence>
<dbReference type="InterPro" id="IPR033749">
    <property type="entry name" value="Polyprenyl_synt_CS"/>
</dbReference>
<dbReference type="EC" id="2.5.1.30" evidence="9"/>
<evidence type="ECO:0000256" key="2">
    <source>
        <dbReference type="ARBA" id="ARBA00006706"/>
    </source>
</evidence>
<dbReference type="InterPro" id="IPR008949">
    <property type="entry name" value="Isoprenoid_synthase_dom_sf"/>
</dbReference>
<keyword evidence="10" id="KW-1185">Reference proteome</keyword>
<dbReference type="GO" id="GO:0006744">
    <property type="term" value="P:ubiquinone biosynthetic process"/>
    <property type="evidence" value="ECO:0007669"/>
    <property type="project" value="TreeGrafter"/>
</dbReference>